<proteinExistence type="predicted"/>
<feature type="region of interest" description="Disordered" evidence="7">
    <location>
        <begin position="52"/>
        <end position="73"/>
    </location>
</feature>
<keyword evidence="10" id="KW-1185">Reference proteome</keyword>
<dbReference type="Proteomes" id="UP000184073">
    <property type="component" value="Unassembled WGS sequence"/>
</dbReference>
<dbReference type="PANTHER" id="PTHR31001:SF86">
    <property type="entry name" value="ZN(II)2CYS6 TRANSCRIPTION FACTOR (EUROFUNG)"/>
    <property type="match status" value="1"/>
</dbReference>
<dbReference type="GO" id="GO:0003677">
    <property type="term" value="F:DNA binding"/>
    <property type="evidence" value="ECO:0007669"/>
    <property type="project" value="UniProtKB-KW"/>
</dbReference>
<reference evidence="10" key="1">
    <citation type="journal article" date="2017" name="Genome Biol.">
        <title>Comparative genomics reveals high biological diversity and specific adaptations in the industrially and medically important fungal genus Aspergillus.</title>
        <authorList>
            <person name="de Vries R.P."/>
            <person name="Riley R."/>
            <person name="Wiebenga A."/>
            <person name="Aguilar-Osorio G."/>
            <person name="Amillis S."/>
            <person name="Uchima C.A."/>
            <person name="Anderluh G."/>
            <person name="Asadollahi M."/>
            <person name="Askin M."/>
            <person name="Barry K."/>
            <person name="Battaglia E."/>
            <person name="Bayram O."/>
            <person name="Benocci T."/>
            <person name="Braus-Stromeyer S.A."/>
            <person name="Caldana C."/>
            <person name="Canovas D."/>
            <person name="Cerqueira G.C."/>
            <person name="Chen F."/>
            <person name="Chen W."/>
            <person name="Choi C."/>
            <person name="Clum A."/>
            <person name="Dos Santos R.A."/>
            <person name="Damasio A.R."/>
            <person name="Diallinas G."/>
            <person name="Emri T."/>
            <person name="Fekete E."/>
            <person name="Flipphi M."/>
            <person name="Freyberg S."/>
            <person name="Gallo A."/>
            <person name="Gournas C."/>
            <person name="Habgood R."/>
            <person name="Hainaut M."/>
            <person name="Harispe M.L."/>
            <person name="Henrissat B."/>
            <person name="Hilden K.S."/>
            <person name="Hope R."/>
            <person name="Hossain A."/>
            <person name="Karabika E."/>
            <person name="Karaffa L."/>
            <person name="Karanyi Z."/>
            <person name="Krasevec N."/>
            <person name="Kuo A."/>
            <person name="Kusch H."/>
            <person name="LaButti K."/>
            <person name="Lagendijk E.L."/>
            <person name="Lapidus A."/>
            <person name="Levasseur A."/>
            <person name="Lindquist E."/>
            <person name="Lipzen A."/>
            <person name="Logrieco A.F."/>
            <person name="MacCabe A."/>
            <person name="Maekelae M.R."/>
            <person name="Malavazi I."/>
            <person name="Melin P."/>
            <person name="Meyer V."/>
            <person name="Mielnichuk N."/>
            <person name="Miskei M."/>
            <person name="Molnar A.P."/>
            <person name="Mule G."/>
            <person name="Ngan C.Y."/>
            <person name="Orejas M."/>
            <person name="Orosz E."/>
            <person name="Ouedraogo J.P."/>
            <person name="Overkamp K.M."/>
            <person name="Park H.-S."/>
            <person name="Perrone G."/>
            <person name="Piumi F."/>
            <person name="Punt P.J."/>
            <person name="Ram A.F."/>
            <person name="Ramon A."/>
            <person name="Rauscher S."/>
            <person name="Record E."/>
            <person name="Riano-Pachon D.M."/>
            <person name="Robert V."/>
            <person name="Roehrig J."/>
            <person name="Ruller R."/>
            <person name="Salamov A."/>
            <person name="Salih N.S."/>
            <person name="Samson R.A."/>
            <person name="Sandor E."/>
            <person name="Sanguinetti M."/>
            <person name="Schuetze T."/>
            <person name="Sepcic K."/>
            <person name="Shelest E."/>
            <person name="Sherlock G."/>
            <person name="Sophianopoulou V."/>
            <person name="Squina F.M."/>
            <person name="Sun H."/>
            <person name="Susca A."/>
            <person name="Todd R.B."/>
            <person name="Tsang A."/>
            <person name="Unkles S.E."/>
            <person name="van de Wiele N."/>
            <person name="van Rossen-Uffink D."/>
            <person name="Oliveira J.V."/>
            <person name="Vesth T.C."/>
            <person name="Visser J."/>
            <person name="Yu J.-H."/>
            <person name="Zhou M."/>
            <person name="Andersen M.R."/>
            <person name="Archer D.B."/>
            <person name="Baker S.E."/>
            <person name="Benoit I."/>
            <person name="Brakhage A.A."/>
            <person name="Braus G.H."/>
            <person name="Fischer R."/>
            <person name="Frisvad J.C."/>
            <person name="Goldman G.H."/>
            <person name="Houbraken J."/>
            <person name="Oakley B."/>
            <person name="Pocsi I."/>
            <person name="Scazzocchio C."/>
            <person name="Seiboth B."/>
            <person name="vanKuyk P.A."/>
            <person name="Wortman J."/>
            <person name="Dyer P.S."/>
            <person name="Grigoriev I.V."/>
        </authorList>
    </citation>
    <scope>NUCLEOTIDE SEQUENCE [LARGE SCALE GENOMIC DNA]</scope>
    <source>
        <strain evidence="10">CBS 583.65</strain>
    </source>
</reference>
<comment type="subcellular location">
    <subcellularLocation>
        <location evidence="1">Nucleus</location>
    </subcellularLocation>
</comment>
<dbReference type="InterPro" id="IPR050613">
    <property type="entry name" value="Sec_Metabolite_Reg"/>
</dbReference>
<organism evidence="9 10">
    <name type="scientific">Aspergillus versicolor CBS 583.65</name>
    <dbReference type="NCBI Taxonomy" id="1036611"/>
    <lineage>
        <taxon>Eukaryota</taxon>
        <taxon>Fungi</taxon>
        <taxon>Dikarya</taxon>
        <taxon>Ascomycota</taxon>
        <taxon>Pezizomycotina</taxon>
        <taxon>Eurotiomycetes</taxon>
        <taxon>Eurotiomycetidae</taxon>
        <taxon>Eurotiales</taxon>
        <taxon>Aspergillaceae</taxon>
        <taxon>Aspergillus</taxon>
        <taxon>Aspergillus subgen. Nidulantes</taxon>
    </lineage>
</organism>
<sequence>MAEIQPNDTHLSKERKRTRVQLSCTACRSRKLKCCRTHPCTNCLKRGEAHSCTFVGRGPRGRSSHGRASPTHVQDRLQHLENLIMSFAQRKQQEEPQTQSDSSPSSGPPPSVLSREQPAALTTPSPPKPEGSEPENEGSPPGGIGKLLVKDTGTSYIDSAHWKAILEEINEFKESLEGDDELSDEEDLENDGSNDMEPMIWFGISKQVSKEELLSAIPPREISDRMVSYFMNSMEPIVAILHVSTFQKEYTSFWSKPQQVSLPWLGMLYSILTLSTLFYQRIGDPIHGLTGDYTEVCNIFRKRSAQCLVQSNYIVAGQYKVEGLFLYTMGEFYKKHDVKSGVAYLLGITIKLAMQMGYHRDPQQFPAISAYEGEMRRRAWVFLCQLDALISFEVGVPRTIQDGQYDTELPRNLSDQDFSEETLHLPPSRPLSEITTSTYVISKSRLMIVFGKILDMAFSRIPVTYEETLEVDRRLEEAHSLMPPAYKIRPINQSLADPPELIFRRFTLLNVYQKARCVLHRRYLGEEHTHPRYAYSRMVCISASKKILQVHADLHREIQPGGLLYRNRLFPNSIQYNDYLLAAMILCMELSYNHAAGSPESRNDDVAVVVKDRDDLISTLENSHQILKDLSQQSTDAQKAHAALTIMLRRVKGGLHTIPPPKTNIPSTTTTNSQITEADHGKLPVLFRHTIERANLIIAPPPPYDDWSKLDTSTLDNPLFPANLVPEPISAMGAPPYGSLDVIGEMLDTPANLDWQLWDQQIQNRENLMNVDSNDLWYVQ</sequence>
<dbReference type="SUPFAM" id="SSF57701">
    <property type="entry name" value="Zn2/Cys6 DNA-binding domain"/>
    <property type="match status" value="1"/>
</dbReference>
<keyword evidence="3" id="KW-0805">Transcription regulation</keyword>
<dbReference type="SMART" id="SM00066">
    <property type="entry name" value="GAL4"/>
    <property type="match status" value="1"/>
</dbReference>
<feature type="region of interest" description="Disordered" evidence="7">
    <location>
        <begin position="90"/>
        <end position="149"/>
    </location>
</feature>
<name>A0A1L9PXU3_ASPVE</name>
<evidence type="ECO:0000256" key="2">
    <source>
        <dbReference type="ARBA" id="ARBA00022723"/>
    </source>
</evidence>
<dbReference type="PROSITE" id="PS00463">
    <property type="entry name" value="ZN2_CY6_FUNGAL_1"/>
    <property type="match status" value="1"/>
</dbReference>
<evidence type="ECO:0000256" key="6">
    <source>
        <dbReference type="ARBA" id="ARBA00023242"/>
    </source>
</evidence>
<dbReference type="GeneID" id="63730663"/>
<dbReference type="GO" id="GO:0006351">
    <property type="term" value="P:DNA-templated transcription"/>
    <property type="evidence" value="ECO:0007669"/>
    <property type="project" value="InterPro"/>
</dbReference>
<dbReference type="CDD" id="cd00067">
    <property type="entry name" value="GAL4"/>
    <property type="match status" value="1"/>
</dbReference>
<keyword evidence="2" id="KW-0479">Metal-binding</keyword>
<dbReference type="Gene3D" id="4.10.240.10">
    <property type="entry name" value="Zn(2)-C6 fungal-type DNA-binding domain"/>
    <property type="match status" value="1"/>
</dbReference>
<dbReference type="Pfam" id="PF00172">
    <property type="entry name" value="Zn_clus"/>
    <property type="match status" value="1"/>
</dbReference>
<dbReference type="CDD" id="cd12148">
    <property type="entry name" value="fungal_TF_MHR"/>
    <property type="match status" value="1"/>
</dbReference>
<dbReference type="AlphaFoldDB" id="A0A1L9PXU3"/>
<evidence type="ECO:0000256" key="4">
    <source>
        <dbReference type="ARBA" id="ARBA00023125"/>
    </source>
</evidence>
<feature type="compositionally biased region" description="Acidic residues" evidence="7">
    <location>
        <begin position="177"/>
        <end position="194"/>
    </location>
</feature>
<feature type="domain" description="Zn(2)-C6 fungal-type" evidence="8">
    <location>
        <begin position="23"/>
        <end position="54"/>
    </location>
</feature>
<evidence type="ECO:0000256" key="1">
    <source>
        <dbReference type="ARBA" id="ARBA00004123"/>
    </source>
</evidence>
<dbReference type="PANTHER" id="PTHR31001">
    <property type="entry name" value="UNCHARACTERIZED TRANSCRIPTIONAL REGULATORY PROTEIN"/>
    <property type="match status" value="1"/>
</dbReference>
<dbReference type="PROSITE" id="PS50048">
    <property type="entry name" value="ZN2_CY6_FUNGAL_2"/>
    <property type="match status" value="1"/>
</dbReference>
<dbReference type="InterPro" id="IPR036864">
    <property type="entry name" value="Zn2-C6_fun-type_DNA-bd_sf"/>
</dbReference>
<dbReference type="STRING" id="1036611.A0A1L9PXU3"/>
<evidence type="ECO:0000256" key="7">
    <source>
        <dbReference type="SAM" id="MobiDB-lite"/>
    </source>
</evidence>
<dbReference type="EMBL" id="KV878134">
    <property type="protein sequence ID" value="OJJ06369.1"/>
    <property type="molecule type" value="Genomic_DNA"/>
</dbReference>
<gene>
    <name evidence="9" type="ORF">ASPVEDRAFT_56021</name>
</gene>
<evidence type="ECO:0000259" key="8">
    <source>
        <dbReference type="PROSITE" id="PS50048"/>
    </source>
</evidence>
<dbReference type="InterPro" id="IPR007219">
    <property type="entry name" value="XnlR_reg_dom"/>
</dbReference>
<dbReference type="VEuPathDB" id="FungiDB:ASPVEDRAFT_56021"/>
<dbReference type="GO" id="GO:0005634">
    <property type="term" value="C:nucleus"/>
    <property type="evidence" value="ECO:0007669"/>
    <property type="project" value="UniProtKB-SubCell"/>
</dbReference>
<feature type="compositionally biased region" description="Low complexity" evidence="7">
    <location>
        <begin position="95"/>
        <end position="105"/>
    </location>
</feature>
<evidence type="ECO:0000256" key="5">
    <source>
        <dbReference type="ARBA" id="ARBA00023163"/>
    </source>
</evidence>
<dbReference type="InterPro" id="IPR001138">
    <property type="entry name" value="Zn2Cys6_DnaBD"/>
</dbReference>
<protein>
    <recommendedName>
        <fullName evidence="8">Zn(2)-C6 fungal-type domain-containing protein</fullName>
    </recommendedName>
</protein>
<dbReference type="SMART" id="SM00906">
    <property type="entry name" value="Fungal_trans"/>
    <property type="match status" value="1"/>
</dbReference>
<dbReference type="OrthoDB" id="5431381at2759"/>
<keyword evidence="6" id="KW-0539">Nucleus</keyword>
<feature type="region of interest" description="Disordered" evidence="7">
    <location>
        <begin position="175"/>
        <end position="196"/>
    </location>
</feature>
<evidence type="ECO:0000313" key="10">
    <source>
        <dbReference type="Proteomes" id="UP000184073"/>
    </source>
</evidence>
<keyword evidence="5" id="KW-0804">Transcription</keyword>
<keyword evidence="4" id="KW-0238">DNA-binding</keyword>
<dbReference type="RefSeq" id="XP_040672131.1">
    <property type="nucleotide sequence ID" value="XM_040815152.1"/>
</dbReference>
<evidence type="ECO:0000256" key="3">
    <source>
        <dbReference type="ARBA" id="ARBA00023015"/>
    </source>
</evidence>
<dbReference type="GO" id="GO:0008270">
    <property type="term" value="F:zinc ion binding"/>
    <property type="evidence" value="ECO:0007669"/>
    <property type="project" value="InterPro"/>
</dbReference>
<dbReference type="Pfam" id="PF04082">
    <property type="entry name" value="Fungal_trans"/>
    <property type="match status" value="1"/>
</dbReference>
<accession>A0A1L9PXU3</accession>
<dbReference type="GO" id="GO:0000981">
    <property type="term" value="F:DNA-binding transcription factor activity, RNA polymerase II-specific"/>
    <property type="evidence" value="ECO:0007669"/>
    <property type="project" value="InterPro"/>
</dbReference>
<evidence type="ECO:0000313" key="9">
    <source>
        <dbReference type="EMBL" id="OJJ06369.1"/>
    </source>
</evidence>